<keyword evidence="6" id="KW-1185">Reference proteome</keyword>
<evidence type="ECO:0000256" key="2">
    <source>
        <dbReference type="ARBA" id="ARBA00023004"/>
    </source>
</evidence>
<reference evidence="5 6" key="1">
    <citation type="submission" date="2020-04" db="EMBL/GenBank/DDBJ databases">
        <authorList>
            <person name="Hitch T.C.A."/>
            <person name="Wylensek D."/>
            <person name="Clavel T."/>
        </authorList>
    </citation>
    <scope>NUCLEOTIDE SEQUENCE [LARGE SCALE GENOMIC DNA]</scope>
    <source>
        <strain evidence="5 6">PG-130-P53-12</strain>
    </source>
</reference>
<dbReference type="PROSITE" id="PS51379">
    <property type="entry name" value="4FE4S_FER_2"/>
    <property type="match status" value="2"/>
</dbReference>
<protein>
    <submittedName>
        <fullName evidence="5">4Fe-4S binding protein</fullName>
    </submittedName>
</protein>
<keyword evidence="1" id="KW-0479">Metal-binding</keyword>
<dbReference type="SUPFAM" id="SSF54862">
    <property type="entry name" value="4Fe-4S ferredoxins"/>
    <property type="match status" value="1"/>
</dbReference>
<dbReference type="EMBL" id="JABAFA010000025">
    <property type="protein sequence ID" value="NMD99268.1"/>
    <property type="molecule type" value="Genomic_DNA"/>
</dbReference>
<dbReference type="PANTHER" id="PTHR43122">
    <property type="entry name" value="FERREDOXIN SUBUNIT OF PYRUVATE:FLAVODOXIN OXIDOREDUCTASE-RELATED"/>
    <property type="match status" value="1"/>
</dbReference>
<comment type="caution">
    <text evidence="5">The sequence shown here is derived from an EMBL/GenBank/DDBJ whole genome shotgun (WGS) entry which is preliminary data.</text>
</comment>
<accession>A0A848B7S4</accession>
<dbReference type="InterPro" id="IPR017896">
    <property type="entry name" value="4Fe4S_Fe-S-bd"/>
</dbReference>
<feature type="domain" description="4Fe-4S ferredoxin-type" evidence="4">
    <location>
        <begin position="3"/>
        <end position="32"/>
    </location>
</feature>
<dbReference type="Proteomes" id="UP000543804">
    <property type="component" value="Unassembled WGS sequence"/>
</dbReference>
<dbReference type="InterPro" id="IPR017900">
    <property type="entry name" value="4Fe4S_Fe_S_CS"/>
</dbReference>
<dbReference type="PROSITE" id="PS00198">
    <property type="entry name" value="4FE4S_FER_1"/>
    <property type="match status" value="1"/>
</dbReference>
<keyword evidence="2" id="KW-0408">Iron</keyword>
<evidence type="ECO:0000259" key="4">
    <source>
        <dbReference type="PROSITE" id="PS51379"/>
    </source>
</evidence>
<dbReference type="GO" id="GO:0051536">
    <property type="term" value="F:iron-sulfur cluster binding"/>
    <property type="evidence" value="ECO:0007669"/>
    <property type="project" value="UniProtKB-KW"/>
</dbReference>
<keyword evidence="3" id="KW-0411">Iron-sulfur</keyword>
<dbReference type="RefSeq" id="WP_019542512.1">
    <property type="nucleotide sequence ID" value="NZ_JABAFA010000025.1"/>
</dbReference>
<gene>
    <name evidence="5" type="ORF">HF878_07275</name>
</gene>
<organism evidence="5 6">
    <name type="scientific">Selenomonas bovis</name>
    <dbReference type="NCBI Taxonomy" id="416586"/>
    <lineage>
        <taxon>Bacteria</taxon>
        <taxon>Bacillati</taxon>
        <taxon>Bacillota</taxon>
        <taxon>Negativicutes</taxon>
        <taxon>Selenomonadales</taxon>
        <taxon>Selenomonadaceae</taxon>
        <taxon>Selenomonas</taxon>
    </lineage>
</organism>
<evidence type="ECO:0000313" key="6">
    <source>
        <dbReference type="Proteomes" id="UP000543804"/>
    </source>
</evidence>
<evidence type="ECO:0000313" key="5">
    <source>
        <dbReference type="EMBL" id="NMD99268.1"/>
    </source>
</evidence>
<feature type="domain" description="4Fe-4S ferredoxin-type" evidence="4">
    <location>
        <begin position="33"/>
        <end position="63"/>
    </location>
</feature>
<evidence type="ECO:0000256" key="1">
    <source>
        <dbReference type="ARBA" id="ARBA00022723"/>
    </source>
</evidence>
<dbReference type="PANTHER" id="PTHR43122:SF1">
    <property type="entry name" value="IRON-SULFUR-BINDING PROTEIN"/>
    <property type="match status" value="1"/>
</dbReference>
<dbReference type="Gene3D" id="3.30.70.3270">
    <property type="match status" value="2"/>
</dbReference>
<dbReference type="AlphaFoldDB" id="A0A848B7S4"/>
<evidence type="ECO:0000256" key="3">
    <source>
        <dbReference type="ARBA" id="ARBA00023014"/>
    </source>
</evidence>
<proteinExistence type="predicted"/>
<dbReference type="Pfam" id="PF12838">
    <property type="entry name" value="Fer4_7"/>
    <property type="match status" value="1"/>
</dbReference>
<sequence>MKSDITIKMARCKGCGICVAFCPKQVLALDELGKVHVVKGDDCIACGQCELRCPDYAIFVDKAGEAAK</sequence>
<name>A0A848B7S4_9FIRM</name>
<dbReference type="GO" id="GO:0046872">
    <property type="term" value="F:metal ion binding"/>
    <property type="evidence" value="ECO:0007669"/>
    <property type="project" value="UniProtKB-KW"/>
</dbReference>